<dbReference type="AlphaFoldDB" id="A0AAV6S2V0"/>
<dbReference type="PANTHER" id="PTHR46628">
    <property type="entry name" value="PIRNA BIOGENESIS PROTEIN EXD1"/>
    <property type="match status" value="1"/>
</dbReference>
<proteinExistence type="predicted"/>
<name>A0AAV6S2V0_SOLSE</name>
<dbReference type="InterPro" id="IPR052144">
    <property type="entry name" value="piRNA_biogenesis_EXD1"/>
</dbReference>
<dbReference type="Proteomes" id="UP000693946">
    <property type="component" value="Linkage Group LG16"/>
</dbReference>
<evidence type="ECO:0000259" key="2">
    <source>
        <dbReference type="Pfam" id="PF01612"/>
    </source>
</evidence>
<sequence length="577" mass="63464">MVVDDAQFINIFKGKRIKLTLKTSSYLGVVQRINPNKTLVLADVANASNGCKIPGSKLFFGHEILNVEFTSEANSDSGKDIDHHLEVEEFQPYLKTMTIDHDEGEEECIDFIVIDEFHEKFAPAVIHIKKQHVIGVGANGVEVFKHGRLCWLQIATKNKVYLFDVLLLGGRAFKNGLSSILESEGILKVMHDCRAIAGCLVAQFGVKLTNVFDTQVADVMCFHTETGGFLPDRVSTLQEVVSLHLKVPPSQLVSLQIQSQLTKEENEMWYVRPCPVALLKVMALSVIHLQPLRLVLLDTLMTDYMTLVDSYITNSHFDPEDLENVGKKSVLALPKELRQLQQMHLERQERATNHYPVTEEGLLARFKPRTKSPPQTSPSPEEKSQAQAESFGPATVELPSSAQQEQHPRFNQQPASPIKVTSVSSLDVCASPDPAAHAPVAPTVAAFEITLPSVSTLSVGMGCTEELMNTIGRGKPFGKEQSTPCALPGIGRGFLFQMPPAQFTRESSGCIKSLGLMEMTPSCPSLTPSLKTMPQPDTGACATDLPKDTFGLREDLSPATTESLLSSLTQSFRSFRH</sequence>
<comment type="caution">
    <text evidence="3">The sequence shown here is derived from an EMBL/GenBank/DDBJ whole genome shotgun (WGS) entry which is preliminary data.</text>
</comment>
<feature type="domain" description="3'-5' exonuclease" evidence="2">
    <location>
        <begin position="146"/>
        <end position="225"/>
    </location>
</feature>
<organism evidence="3 4">
    <name type="scientific">Solea senegalensis</name>
    <name type="common">Senegalese sole</name>
    <dbReference type="NCBI Taxonomy" id="28829"/>
    <lineage>
        <taxon>Eukaryota</taxon>
        <taxon>Metazoa</taxon>
        <taxon>Chordata</taxon>
        <taxon>Craniata</taxon>
        <taxon>Vertebrata</taxon>
        <taxon>Euteleostomi</taxon>
        <taxon>Actinopterygii</taxon>
        <taxon>Neopterygii</taxon>
        <taxon>Teleostei</taxon>
        <taxon>Neoteleostei</taxon>
        <taxon>Acanthomorphata</taxon>
        <taxon>Carangaria</taxon>
        <taxon>Pleuronectiformes</taxon>
        <taxon>Pleuronectoidei</taxon>
        <taxon>Soleidae</taxon>
        <taxon>Solea</taxon>
    </lineage>
</organism>
<dbReference type="Pfam" id="PF01612">
    <property type="entry name" value="DNA_pol_A_exo1"/>
    <property type="match status" value="1"/>
</dbReference>
<evidence type="ECO:0000313" key="3">
    <source>
        <dbReference type="EMBL" id="KAG7510957.1"/>
    </source>
</evidence>
<dbReference type="EMBL" id="JAGKHQ010000008">
    <property type="protein sequence ID" value="KAG7510957.1"/>
    <property type="molecule type" value="Genomic_DNA"/>
</dbReference>
<dbReference type="PANTHER" id="PTHR46628:SF1">
    <property type="entry name" value="PIRNA BIOGENESIS PROTEIN EXD1"/>
    <property type="match status" value="1"/>
</dbReference>
<evidence type="ECO:0000313" key="4">
    <source>
        <dbReference type="Proteomes" id="UP000693946"/>
    </source>
</evidence>
<dbReference type="GO" id="GO:0034587">
    <property type="term" value="P:piRNA processing"/>
    <property type="evidence" value="ECO:0007669"/>
    <property type="project" value="TreeGrafter"/>
</dbReference>
<reference evidence="3 4" key="1">
    <citation type="journal article" date="2021" name="Sci. Rep.">
        <title>Chromosome anchoring in Senegalese sole (Solea senegalensis) reveals sex-associated markers and genome rearrangements in flatfish.</title>
        <authorList>
            <person name="Guerrero-Cozar I."/>
            <person name="Gomez-Garrido J."/>
            <person name="Berbel C."/>
            <person name="Martinez-Blanch J.F."/>
            <person name="Alioto T."/>
            <person name="Claros M.G."/>
            <person name="Gagnaire P.A."/>
            <person name="Manchado M."/>
        </authorList>
    </citation>
    <scope>NUCLEOTIDE SEQUENCE [LARGE SCALE GENOMIC DNA]</scope>
    <source>
        <strain evidence="3">Sse05_10M</strain>
    </source>
</reference>
<evidence type="ECO:0000256" key="1">
    <source>
        <dbReference type="SAM" id="MobiDB-lite"/>
    </source>
</evidence>
<gene>
    <name evidence="3" type="ORF">JOB18_036730</name>
</gene>
<dbReference type="CDD" id="cd06148">
    <property type="entry name" value="Egl_like_exo"/>
    <property type="match status" value="1"/>
</dbReference>
<dbReference type="GO" id="GO:0003676">
    <property type="term" value="F:nucleic acid binding"/>
    <property type="evidence" value="ECO:0007669"/>
    <property type="project" value="InterPro"/>
</dbReference>
<dbReference type="InterPro" id="IPR002562">
    <property type="entry name" value="3'-5'_exonuclease_dom"/>
</dbReference>
<dbReference type="GO" id="GO:1990923">
    <property type="term" value="C:PET complex"/>
    <property type="evidence" value="ECO:0007669"/>
    <property type="project" value="TreeGrafter"/>
</dbReference>
<accession>A0AAV6S2V0</accession>
<feature type="region of interest" description="Disordered" evidence="1">
    <location>
        <begin position="348"/>
        <end position="393"/>
    </location>
</feature>
<protein>
    <submittedName>
        <fullName evidence="3">PiRNA biogenesis EXD1</fullName>
    </submittedName>
</protein>
<dbReference type="GO" id="GO:0008408">
    <property type="term" value="F:3'-5' exonuclease activity"/>
    <property type="evidence" value="ECO:0007669"/>
    <property type="project" value="InterPro"/>
</dbReference>
<keyword evidence="4" id="KW-1185">Reference proteome</keyword>